<comment type="caution">
    <text evidence="1">The sequence shown here is derived from an EMBL/GenBank/DDBJ whole genome shotgun (WGS) entry which is preliminary data.</text>
</comment>
<dbReference type="EMBL" id="LWCR01000022">
    <property type="protein sequence ID" value="OAN28477.1"/>
    <property type="molecule type" value="Genomic_DNA"/>
</dbReference>
<protein>
    <recommendedName>
        <fullName evidence="3">DUF1173 family protein</fullName>
    </recommendedName>
</protein>
<dbReference type="Proteomes" id="UP000078356">
    <property type="component" value="Unassembled WGS sequence"/>
</dbReference>
<gene>
    <name evidence="1" type="ORF">A4V15_20750</name>
</gene>
<dbReference type="InterPro" id="IPR009553">
    <property type="entry name" value="DUF1173"/>
</dbReference>
<proteinExistence type="predicted"/>
<accession>A0A178LDG1</accession>
<organism evidence="1 2">
    <name type="scientific">Pseudomonas oryzihabitans</name>
    <dbReference type="NCBI Taxonomy" id="47885"/>
    <lineage>
        <taxon>Bacteria</taxon>
        <taxon>Pseudomonadati</taxon>
        <taxon>Pseudomonadota</taxon>
        <taxon>Gammaproteobacteria</taxon>
        <taxon>Pseudomonadales</taxon>
        <taxon>Pseudomonadaceae</taxon>
        <taxon>Pseudomonas</taxon>
    </lineage>
</organism>
<reference evidence="1 2" key="1">
    <citation type="submission" date="2016-04" db="EMBL/GenBank/DDBJ databases">
        <title>Draft Genome Sequences of Staphylococcus capitis Strain H36, S. capitis Strain H65, S. cohnii Strain H62, S. hominis Strain H69, Mycobacterium iranicum Strain H39, Plantibacter sp. Strain H53, Pseudomonas oryzihabitans Strain H72, and Microbacterium sp. Strain H83, isolated from residential settings.</title>
        <authorList>
            <person name="Lymperopoulou D."/>
            <person name="Adams R.I."/>
            <person name="Lindow S."/>
            <person name="Coil D.A."/>
            <person name="Jospin G."/>
            <person name="Eisen J.A."/>
        </authorList>
    </citation>
    <scope>NUCLEOTIDE SEQUENCE [LARGE SCALE GENOMIC DNA]</scope>
    <source>
        <strain evidence="1 2">H72</strain>
    </source>
</reference>
<name>A0A178LDG1_9PSED</name>
<evidence type="ECO:0008006" key="3">
    <source>
        <dbReference type="Google" id="ProtNLM"/>
    </source>
</evidence>
<evidence type="ECO:0000313" key="1">
    <source>
        <dbReference type="EMBL" id="OAN28477.1"/>
    </source>
</evidence>
<dbReference type="Pfam" id="PF06666">
    <property type="entry name" value="DUF1173"/>
    <property type="match status" value="1"/>
</dbReference>
<sequence length="198" mass="22609">MADAAKHHRRLIAIGKLESYDSAKQQLKLQCPFGMPFFKVTPDIWERTIKSYRKAIGAHEKGYSVVAILQTDKPVVGKKCTTANVLNVALMIVSDEWIPVESGYELFIERMLRAQKRSFIKPMRFDCKVNPVFPDFWLTDSVSGGHIPMEVYGLDDPKYLARKAAKAVIYNTKYTPAGWWHWNAYLDKKCAAIPPFPL</sequence>
<evidence type="ECO:0000313" key="2">
    <source>
        <dbReference type="Proteomes" id="UP000078356"/>
    </source>
</evidence>
<dbReference type="AlphaFoldDB" id="A0A178LDG1"/>